<gene>
    <name evidence="1" type="ORF">TRV_01566</name>
</gene>
<dbReference type="KEGG" id="tve:TRV_01566"/>
<evidence type="ECO:0000313" key="2">
    <source>
        <dbReference type="Proteomes" id="UP000008383"/>
    </source>
</evidence>
<protein>
    <submittedName>
        <fullName evidence="1">Uncharacterized protein</fullName>
    </submittedName>
</protein>
<dbReference type="AlphaFoldDB" id="D4D3A7"/>
<dbReference type="EMBL" id="ACYE01000082">
    <property type="protein sequence ID" value="EFE43676.1"/>
    <property type="molecule type" value="Genomic_DNA"/>
</dbReference>
<name>D4D3A7_TRIVH</name>
<reference evidence="2" key="1">
    <citation type="journal article" date="2011" name="Genome Biol.">
        <title>Comparative and functional genomics provide insights into the pathogenicity of dermatophytic fungi.</title>
        <authorList>
            <person name="Burmester A."/>
            <person name="Shelest E."/>
            <person name="Gloeckner G."/>
            <person name="Heddergott C."/>
            <person name="Schindler S."/>
            <person name="Staib P."/>
            <person name="Heidel A."/>
            <person name="Felder M."/>
            <person name="Petzold A."/>
            <person name="Szafranski K."/>
            <person name="Feuermann M."/>
            <person name="Pedruzzi I."/>
            <person name="Priebe S."/>
            <person name="Groth M."/>
            <person name="Winkler R."/>
            <person name="Li W."/>
            <person name="Kniemeyer O."/>
            <person name="Schroeckh V."/>
            <person name="Hertweck C."/>
            <person name="Hube B."/>
            <person name="White T.C."/>
            <person name="Platzer M."/>
            <person name="Guthke R."/>
            <person name="Heitman J."/>
            <person name="Woestemeyer J."/>
            <person name="Zipfel P.F."/>
            <person name="Monod M."/>
            <person name="Brakhage A.A."/>
        </authorList>
    </citation>
    <scope>NUCLEOTIDE SEQUENCE [LARGE SCALE GENOMIC DNA]</scope>
    <source>
        <strain evidence="2">HKI 0517</strain>
    </source>
</reference>
<evidence type="ECO:0000313" key="1">
    <source>
        <dbReference type="EMBL" id="EFE43676.1"/>
    </source>
</evidence>
<sequence length="156" mass="17870">MAQLADPIVFLRLAVSLGWLRLRFCFFFFSTGRKTDANGANSAKLTTDANRPNYAKMTSEANMRRGWDGRSRRDESRAWLTWKRNIAVDDCILVLEVLEQAYKESLLSRSLSQQSTLLDTNKIPAAHIYFYPQTNQDAYVRTAALLSTIQGYKDTY</sequence>
<dbReference type="RefSeq" id="XP_003024287.1">
    <property type="nucleotide sequence ID" value="XM_003024241.1"/>
</dbReference>
<comment type="caution">
    <text evidence="1">The sequence shown here is derived from an EMBL/GenBank/DDBJ whole genome shotgun (WGS) entry which is preliminary data.</text>
</comment>
<organism evidence="1 2">
    <name type="scientific">Trichophyton verrucosum (strain HKI 0517)</name>
    <dbReference type="NCBI Taxonomy" id="663202"/>
    <lineage>
        <taxon>Eukaryota</taxon>
        <taxon>Fungi</taxon>
        <taxon>Dikarya</taxon>
        <taxon>Ascomycota</taxon>
        <taxon>Pezizomycotina</taxon>
        <taxon>Eurotiomycetes</taxon>
        <taxon>Eurotiomycetidae</taxon>
        <taxon>Onygenales</taxon>
        <taxon>Arthrodermataceae</taxon>
        <taxon>Trichophyton</taxon>
    </lineage>
</organism>
<keyword evidence="2" id="KW-1185">Reference proteome</keyword>
<dbReference type="GeneID" id="9579407"/>
<proteinExistence type="predicted"/>
<dbReference type="Proteomes" id="UP000008383">
    <property type="component" value="Unassembled WGS sequence"/>
</dbReference>
<accession>D4D3A7</accession>
<dbReference type="HOGENOM" id="CLU_1688009_0_0_1"/>